<evidence type="ECO:0000313" key="2">
    <source>
        <dbReference type="Proteomes" id="UP000282574"/>
    </source>
</evidence>
<gene>
    <name evidence="1" type="ORF">DSM107010_57530</name>
</gene>
<evidence type="ECO:0000313" key="1">
    <source>
        <dbReference type="EMBL" id="RUT04521.1"/>
    </source>
</evidence>
<comment type="caution">
    <text evidence="1">The sequence shown here is derived from an EMBL/GenBank/DDBJ whole genome shotgun (WGS) entry which is preliminary data.</text>
</comment>
<accession>A0AB37UCA6</accession>
<organism evidence="1 2">
    <name type="scientific">Chroococcidiopsis cubana SAG 39.79</name>
    <dbReference type="NCBI Taxonomy" id="388085"/>
    <lineage>
        <taxon>Bacteria</taxon>
        <taxon>Bacillati</taxon>
        <taxon>Cyanobacteriota</taxon>
        <taxon>Cyanophyceae</taxon>
        <taxon>Chroococcidiopsidales</taxon>
        <taxon>Chroococcidiopsidaceae</taxon>
        <taxon>Chroococcidiopsis</taxon>
    </lineage>
</organism>
<reference evidence="1 2" key="1">
    <citation type="journal article" date="2019" name="Genome Biol. Evol.">
        <title>Day and night: Metabolic profiles and evolutionary relationships of six axenic non-marine cyanobacteria.</title>
        <authorList>
            <person name="Will S.E."/>
            <person name="Henke P."/>
            <person name="Boedeker C."/>
            <person name="Huang S."/>
            <person name="Brinkmann H."/>
            <person name="Rohde M."/>
            <person name="Jarek M."/>
            <person name="Friedl T."/>
            <person name="Seufert S."/>
            <person name="Schumacher M."/>
            <person name="Overmann J."/>
            <person name="Neumann-Schaal M."/>
            <person name="Petersen J."/>
        </authorList>
    </citation>
    <scope>NUCLEOTIDE SEQUENCE [LARGE SCALE GENOMIC DNA]</scope>
    <source>
        <strain evidence="1 2">SAG 39.79</strain>
    </source>
</reference>
<dbReference type="EMBL" id="RSCK01000085">
    <property type="protein sequence ID" value="RUT04521.1"/>
    <property type="molecule type" value="Genomic_DNA"/>
</dbReference>
<name>A0AB37UCA6_9CYAN</name>
<dbReference type="AlphaFoldDB" id="A0AB37UCA6"/>
<keyword evidence="2" id="KW-1185">Reference proteome</keyword>
<sequence>MAIARELLSFPPDGATVTIIDTTDAIGIAARAIDFIVLIGMGTIASTILIDMVKDITAATGTDDTTIHAAIPCKLELVFNQ</sequence>
<protein>
    <submittedName>
        <fullName evidence="1">Uncharacterized protein</fullName>
    </submittedName>
</protein>
<proteinExistence type="predicted"/>
<dbReference type="Proteomes" id="UP000282574">
    <property type="component" value="Unassembled WGS sequence"/>
</dbReference>